<dbReference type="HOGENOM" id="CLU_036012_2_0_11"/>
<dbReference type="STRING" id="1343740.M271_24255"/>
<dbReference type="Pfam" id="PF00753">
    <property type="entry name" value="Lactamase_B"/>
    <property type="match status" value="1"/>
</dbReference>
<dbReference type="InterPro" id="IPR052926">
    <property type="entry name" value="Metallo-beta-lactamase_dom"/>
</dbReference>
<dbReference type="CDD" id="cd07713">
    <property type="entry name" value="DHPS-like_MBL-fold"/>
    <property type="match status" value="1"/>
</dbReference>
<feature type="domain" description="Metallo-beta-lactamase" evidence="1">
    <location>
        <begin position="68"/>
        <end position="244"/>
    </location>
</feature>
<comment type="caution">
    <text evidence="2">The sequence shown here is derived from an EMBL/GenBank/DDBJ whole genome shotgun (WGS) entry which is preliminary data.</text>
</comment>
<evidence type="ECO:0000259" key="1">
    <source>
        <dbReference type="SMART" id="SM00849"/>
    </source>
</evidence>
<dbReference type="InterPro" id="IPR041712">
    <property type="entry name" value="DHPS-like_MBL-fold"/>
</dbReference>
<gene>
    <name evidence="2" type="ORF">D3C57_119340</name>
</gene>
<name>A0A0A0NGK4_STRRN</name>
<dbReference type="PANTHER" id="PTHR13754:SF13">
    <property type="entry name" value="METALLO-BETA-LACTAMASE SUPERFAMILY PROTEIN (AFU_ORTHOLOGUE AFUA_3G07630)"/>
    <property type="match status" value="1"/>
</dbReference>
<dbReference type="Proteomes" id="UP000281594">
    <property type="component" value="Unassembled WGS sequence"/>
</dbReference>
<dbReference type="GO" id="GO:0016740">
    <property type="term" value="F:transferase activity"/>
    <property type="evidence" value="ECO:0007669"/>
    <property type="project" value="TreeGrafter"/>
</dbReference>
<dbReference type="SUPFAM" id="SSF56281">
    <property type="entry name" value="Metallo-hydrolase/oxidoreductase"/>
    <property type="match status" value="1"/>
</dbReference>
<dbReference type="InterPro" id="IPR001279">
    <property type="entry name" value="Metallo-B-lactamas"/>
</dbReference>
<sequence length="330" mass="34868">MHGKLLPVDGARVTTLIDNSSDALLPDGRLVRRWGLAGAGAGAPLPIAPAGLTTAGTTIDVLRAEHGFSAMVEISTGGRNRRILFDAGATTDGLIGNLDRLGVHPDTFEAIVLSHGHFDHVTGLHGLVRRLGRPAMPVLLHPDAWRRRRIAGPGGVLDLPTPSRGAIEQAGFTVIEDRRPSLLLDDFLLITGEVERSTDFETGMPGHQACLEGEWGPDELIEDDQALVLNIRGKGLVILTGCGHAGIVNLVRHAQKVTGIQQLYGVLGGLHLRSGPAVDRTIDELAAKAPKVVVPAHCTSWAAQQALATRLPDAFLPNSVGSTFLLGGEI</sequence>
<dbReference type="PANTHER" id="PTHR13754">
    <property type="entry name" value="METALLO-BETA-LACTAMASE SUPERFAMILY PROTEIN"/>
    <property type="match status" value="1"/>
</dbReference>
<reference evidence="2 3" key="1">
    <citation type="journal article" date="2018" name="J. Biol. Chem.">
        <title>Discovery of the actinoplanic acid pathway in Streptomyces rapamycinicus reveals a genetically conserved synergism with rapamycin.</title>
        <authorList>
            <person name="Mrak P."/>
            <person name="Krastel P."/>
            <person name="Pivk Lukancic P."/>
            <person name="Tao J."/>
            <person name="Pistorius D."/>
            <person name="Moore C.M."/>
        </authorList>
    </citation>
    <scope>NUCLEOTIDE SEQUENCE [LARGE SCALE GENOMIC DNA]</scope>
    <source>
        <strain evidence="2 3">NRRL 5491</strain>
    </source>
</reference>
<proteinExistence type="predicted"/>
<dbReference type="Gene3D" id="3.60.15.10">
    <property type="entry name" value="Ribonuclease Z/Hydroxyacylglutathione hydrolase-like"/>
    <property type="match status" value="1"/>
</dbReference>
<dbReference type="InterPro" id="IPR036866">
    <property type="entry name" value="RibonucZ/Hydroxyglut_hydro"/>
</dbReference>
<dbReference type="RefSeq" id="WP_020869790.1">
    <property type="nucleotide sequence ID" value="NC_022785.1"/>
</dbReference>
<dbReference type="SMART" id="SM00849">
    <property type="entry name" value="Lactamase_B"/>
    <property type="match status" value="1"/>
</dbReference>
<dbReference type="AlphaFoldDB" id="A0A0A0NGK4"/>
<accession>A0A0A0NGK4</accession>
<dbReference type="eggNOG" id="COG1237">
    <property type="taxonomic scope" value="Bacteria"/>
</dbReference>
<organism evidence="2 3">
    <name type="scientific">Streptomyces rapamycinicus (strain ATCC 29253 / DSM 41530 / NRRL 5491 / AYB-994)</name>
    <name type="common">Streptomyces hygroscopicus (strain ATCC 29253)</name>
    <dbReference type="NCBI Taxonomy" id="1343740"/>
    <lineage>
        <taxon>Bacteria</taxon>
        <taxon>Bacillati</taxon>
        <taxon>Actinomycetota</taxon>
        <taxon>Actinomycetes</taxon>
        <taxon>Kitasatosporales</taxon>
        <taxon>Streptomycetaceae</taxon>
        <taxon>Streptomyces</taxon>
        <taxon>Streptomyces violaceusniger group</taxon>
    </lineage>
</organism>
<dbReference type="KEGG" id="src:M271_24255"/>
<evidence type="ECO:0000313" key="3">
    <source>
        <dbReference type="Proteomes" id="UP000281594"/>
    </source>
</evidence>
<dbReference type="EMBL" id="QYCY01000001">
    <property type="protein sequence ID" value="RLV80571.1"/>
    <property type="molecule type" value="Genomic_DNA"/>
</dbReference>
<protein>
    <recommendedName>
        <fullName evidence="1">Metallo-beta-lactamase domain-containing protein</fullName>
    </recommendedName>
</protein>
<evidence type="ECO:0000313" key="2">
    <source>
        <dbReference type="EMBL" id="RLV80571.1"/>
    </source>
</evidence>